<dbReference type="EMBL" id="KT716399">
    <property type="protein sequence ID" value="ALH46258.1"/>
    <property type="molecule type" value="Genomic_DNA"/>
</dbReference>
<dbReference type="Proteomes" id="UP000225954">
    <property type="component" value="Segment"/>
</dbReference>
<reference evidence="1 2" key="1">
    <citation type="journal article" date="2016" name="Genome Announc.">
        <title>Genome Sequences of Pseudomonas oryzihabitans Phage POR1 and Pseudomonas aeruginosa Phage PAE1.</title>
        <authorList>
            <person name="Dyson Z.A."/>
            <person name="Seviour R.J."/>
            <person name="Tucci J."/>
            <person name="Petrovski S."/>
        </authorList>
    </citation>
    <scope>NUCLEOTIDE SEQUENCE [LARGE SCALE GENOMIC DNA]</scope>
</reference>
<keyword evidence="2" id="KW-1185">Reference proteome</keyword>
<accession>A0A0N9RT86</accession>
<evidence type="ECO:0000313" key="1">
    <source>
        <dbReference type="EMBL" id="ALH46258.1"/>
    </source>
</evidence>
<organism evidence="1 2">
    <name type="scientific">Pseudomonas phage POR1</name>
    <dbReference type="NCBI Taxonomy" id="1718594"/>
    <lineage>
        <taxon>Viruses</taxon>
        <taxon>Duplodnaviria</taxon>
        <taxon>Heunggongvirae</taxon>
        <taxon>Uroviricota</taxon>
        <taxon>Caudoviricetes</taxon>
        <taxon>Porunavirus</taxon>
        <taxon>Porunavirus POR1</taxon>
    </lineage>
</organism>
<evidence type="ECO:0000313" key="2">
    <source>
        <dbReference type="Proteomes" id="UP000225954"/>
    </source>
</evidence>
<proteinExistence type="predicted"/>
<protein>
    <submittedName>
        <fullName evidence="1">Uncharacterized protein</fullName>
    </submittedName>
</protein>
<name>A0A0N9RT86_9CAUD</name>
<sequence length="111" mass="12689">MSIQKRAMVLRNHFGFTLAAKVHNDNCMSVRLFNFHKQPTDATTLPEAEAIKLRDFLNECYPKREPVLARPEHGCSVEEAMALTMERYGQPGGALEQLAELERAETKEREE</sequence>
<gene>
    <name evidence="1" type="ORF">POR1_53</name>
</gene>